<comment type="caution">
    <text evidence="2">The sequence shown here is derived from an EMBL/GenBank/DDBJ whole genome shotgun (WGS) entry which is preliminary data.</text>
</comment>
<sequence length="124" mass="13649">MLAPRALAKLRAITITRPRPAKHQQQQHLHLHSHPAIIPSSLTRPQRRSSSSIATTTAVAAAATTMDYASIPTPEACYVDFCLIPVRFCEFPAPRFPLPRSPCAPQRSVVCVYCVYAGIRGRVD</sequence>
<dbReference type="Proteomes" id="UP000078340">
    <property type="component" value="Unassembled WGS sequence"/>
</dbReference>
<organism evidence="2 3">
    <name type="scientific">Purpureocillium lilacinum</name>
    <name type="common">Paecilomyces lilacinus</name>
    <dbReference type="NCBI Taxonomy" id="33203"/>
    <lineage>
        <taxon>Eukaryota</taxon>
        <taxon>Fungi</taxon>
        <taxon>Dikarya</taxon>
        <taxon>Ascomycota</taxon>
        <taxon>Pezizomycotina</taxon>
        <taxon>Sordariomycetes</taxon>
        <taxon>Hypocreomycetidae</taxon>
        <taxon>Hypocreales</taxon>
        <taxon>Ophiocordycipitaceae</taxon>
        <taxon>Purpureocillium</taxon>
    </lineage>
</organism>
<proteinExistence type="predicted"/>
<gene>
    <name evidence="1" type="ORF">VFPBJ_03373</name>
    <name evidence="2" type="ORF">VFPFJ_05552</name>
</gene>
<protein>
    <submittedName>
        <fullName evidence="2">Uncharacterized protein</fullName>
    </submittedName>
</protein>
<accession>A0A179HI41</accession>
<dbReference type="AlphaFoldDB" id="A0A179HI41"/>
<dbReference type="EMBL" id="LSBI01000005">
    <property type="protein sequence ID" value="OAQ89143.1"/>
    <property type="molecule type" value="Genomic_DNA"/>
</dbReference>
<evidence type="ECO:0000313" key="3">
    <source>
        <dbReference type="Proteomes" id="UP000078340"/>
    </source>
</evidence>
<reference evidence="2 3" key="1">
    <citation type="submission" date="2016-02" db="EMBL/GenBank/DDBJ databases">
        <title>Biosynthesis of antibiotic leucinostatins and their inhibition on Phytophthora in bio-control Purpureocillium lilacinum.</title>
        <authorList>
            <person name="Wang G."/>
            <person name="Liu Z."/>
            <person name="Lin R."/>
            <person name="Li E."/>
            <person name="Mao Z."/>
            <person name="Ling J."/>
            <person name="Yin W."/>
            <person name="Xie B."/>
        </authorList>
    </citation>
    <scope>NUCLEOTIDE SEQUENCE [LARGE SCALE GENOMIC DNA]</scope>
    <source>
        <strain evidence="1">PLBJ-1</strain>
        <strain evidence="2">PLFJ-1</strain>
    </source>
</reference>
<dbReference type="EMBL" id="LSBH01000002">
    <property type="protein sequence ID" value="OAQ84605.1"/>
    <property type="molecule type" value="Genomic_DNA"/>
</dbReference>
<dbReference type="Proteomes" id="UP000078240">
    <property type="component" value="Unassembled WGS sequence"/>
</dbReference>
<evidence type="ECO:0000313" key="2">
    <source>
        <dbReference type="EMBL" id="OAQ89143.1"/>
    </source>
</evidence>
<name>A0A179HI41_PURLI</name>
<evidence type="ECO:0000313" key="1">
    <source>
        <dbReference type="EMBL" id="OAQ84605.1"/>
    </source>
</evidence>